<reference evidence="2 3" key="1">
    <citation type="journal article" date="2016" name="Nat. Commun.">
        <title>Thousands of microbial genomes shed light on interconnected biogeochemical processes in an aquifer system.</title>
        <authorList>
            <person name="Anantharaman K."/>
            <person name="Brown C.T."/>
            <person name="Hug L.A."/>
            <person name="Sharon I."/>
            <person name="Castelle C.J."/>
            <person name="Probst A.J."/>
            <person name="Thomas B.C."/>
            <person name="Singh A."/>
            <person name="Wilkins M.J."/>
            <person name="Karaoz U."/>
            <person name="Brodie E.L."/>
            <person name="Williams K.H."/>
            <person name="Hubbard S.S."/>
            <person name="Banfield J.F."/>
        </authorList>
    </citation>
    <scope>NUCLEOTIDE SEQUENCE [LARGE SCALE GENOMIC DNA]</scope>
</reference>
<evidence type="ECO:0000313" key="2">
    <source>
        <dbReference type="EMBL" id="OGE86183.1"/>
    </source>
</evidence>
<evidence type="ECO:0000259" key="1">
    <source>
        <dbReference type="Pfam" id="PF03161"/>
    </source>
</evidence>
<dbReference type="GO" id="GO:0004519">
    <property type="term" value="F:endonuclease activity"/>
    <property type="evidence" value="ECO:0007669"/>
    <property type="project" value="InterPro"/>
</dbReference>
<feature type="domain" description="Homing endonuclease LAGLIDADG" evidence="1">
    <location>
        <begin position="21"/>
        <end position="175"/>
    </location>
</feature>
<organism evidence="2 3">
    <name type="scientific">Candidatus Doudnabacteria bacterium RIFCSPHIGHO2_02_FULL_46_11</name>
    <dbReference type="NCBI Taxonomy" id="1817832"/>
    <lineage>
        <taxon>Bacteria</taxon>
        <taxon>Candidatus Doudnaibacteriota</taxon>
    </lineage>
</organism>
<dbReference type="EMBL" id="MFES01000006">
    <property type="protein sequence ID" value="OGE86183.1"/>
    <property type="molecule type" value="Genomic_DNA"/>
</dbReference>
<sequence length="192" mass="22448">MSQTKISKQIKELPITPSEKEAIIACLLGDGTLCQSGKHFRLIVEHAARHKDYLEWKYNFVKRLCFSGVRYTPSNNSWRFGTVGHPEITKLRHEWYRNSKQIVKDFRLTPMMLAIWFMDDGTRHRDTIDISVHNFSLESIAIIRRQLSAFGIETTVNSDSKGHRLYFKKSSYENFKGLVKPYIQQCMAYKLP</sequence>
<dbReference type="Proteomes" id="UP000176786">
    <property type="component" value="Unassembled WGS sequence"/>
</dbReference>
<accession>A0A1F5P8F1</accession>
<protein>
    <recommendedName>
        <fullName evidence="1">Homing endonuclease LAGLIDADG domain-containing protein</fullName>
    </recommendedName>
</protein>
<name>A0A1F5P8F1_9BACT</name>
<dbReference type="STRING" id="1817832.A3J48_00830"/>
<dbReference type="InterPro" id="IPR004860">
    <property type="entry name" value="LAGLIDADG_dom"/>
</dbReference>
<proteinExistence type="predicted"/>
<dbReference type="SUPFAM" id="SSF55608">
    <property type="entry name" value="Homing endonucleases"/>
    <property type="match status" value="1"/>
</dbReference>
<dbReference type="Gene3D" id="3.10.28.10">
    <property type="entry name" value="Homing endonucleases"/>
    <property type="match status" value="2"/>
</dbReference>
<dbReference type="AlphaFoldDB" id="A0A1F5P8F1"/>
<evidence type="ECO:0000313" key="3">
    <source>
        <dbReference type="Proteomes" id="UP000176786"/>
    </source>
</evidence>
<dbReference type="InterPro" id="IPR027434">
    <property type="entry name" value="Homing_endonucl"/>
</dbReference>
<comment type="caution">
    <text evidence="2">The sequence shown here is derived from an EMBL/GenBank/DDBJ whole genome shotgun (WGS) entry which is preliminary data.</text>
</comment>
<dbReference type="Pfam" id="PF03161">
    <property type="entry name" value="LAGLIDADG_2"/>
    <property type="match status" value="1"/>
</dbReference>
<gene>
    <name evidence="2" type="ORF">A3J48_00830</name>
</gene>